<dbReference type="GO" id="GO:0051177">
    <property type="term" value="P:meiotic sister chromatid cohesion"/>
    <property type="evidence" value="ECO:0007669"/>
    <property type="project" value="TreeGrafter"/>
</dbReference>
<dbReference type="Proteomes" id="UP000887013">
    <property type="component" value="Unassembled WGS sequence"/>
</dbReference>
<gene>
    <name evidence="4" type="primary">AVEN_264741_1</name>
    <name evidence="4" type="ORF">NPIL_55241</name>
</gene>
<sequence>MYIIKQENNFPKTDLENKNANASCCISKQKFIMFYSHEILRKKGKFGIIWLAATCKRRITRRDIWKVNVADSSDDIIEILSRHPAALRRTGPLSLYLSSQLMFGLVYITGKQYQILLEELKSIVVKLGSYKIQITSSIDLGEQFHGSKVTMVPPNMDDVPMEFGCLTPVPEPTDHTWQEFFVVHSPKSSEEGVLTPSTLGYPQGRDSFPDDAEMLHRADYADITMREIPIDSEEPIPEEMQEESVDFFADWPVTDPAPSERIQSGLFSESQDEPVPMMIDEHLPFLLTPEAPIALDDIQQQRDRVEISHGEIPLQEISSAESSETFVLGPIPGPGPRQRRRRHLLIDPVTNLSAQQIHSNMARADNFTVRLRRPSLLETSESMLKRLSTKFIPIGIRSRINRLRTLPKPTDLFSYVINPPDVVPETEMLREEETAHSAEELPMALSMELPRDETDGTVDPSVSGLLKTSSLKVPVLSTSASLIARDVTGSPLQHMLEEEYVMPSPGVDIPEPVMRSFEESSVEIAEKPISICEMSPVSPERTPPPSSAESMTTALEETLQLIFETLQQSAIPDLTTFNAVLSNTTHTKKNVATLFNHLLHLHARRLIYLQQPIAGGDIYIKILPHTALF</sequence>
<dbReference type="InterPro" id="IPR006910">
    <property type="entry name" value="Rad21_Rec8_N"/>
</dbReference>
<dbReference type="GO" id="GO:0030893">
    <property type="term" value="C:meiotic cohesin complex"/>
    <property type="evidence" value="ECO:0007669"/>
    <property type="project" value="TreeGrafter"/>
</dbReference>
<proteinExistence type="predicted"/>
<dbReference type="PANTHER" id="PTHR12585">
    <property type="entry name" value="SCC1 / RAD21 FAMILY MEMBER"/>
    <property type="match status" value="1"/>
</dbReference>
<evidence type="ECO:0000313" key="5">
    <source>
        <dbReference type="Proteomes" id="UP000887013"/>
    </source>
</evidence>
<dbReference type="GO" id="GO:0006302">
    <property type="term" value="P:double-strand break repair"/>
    <property type="evidence" value="ECO:0007669"/>
    <property type="project" value="TreeGrafter"/>
</dbReference>
<dbReference type="GO" id="GO:0005634">
    <property type="term" value="C:nucleus"/>
    <property type="evidence" value="ECO:0007669"/>
    <property type="project" value="UniProtKB-SubCell"/>
</dbReference>
<protein>
    <submittedName>
        <fullName evidence="4">Rad21_Rec8_N domain-containing protein</fullName>
    </submittedName>
</protein>
<keyword evidence="2" id="KW-0539">Nucleus</keyword>
<evidence type="ECO:0000259" key="3">
    <source>
        <dbReference type="Pfam" id="PF04825"/>
    </source>
</evidence>
<organism evidence="4 5">
    <name type="scientific">Nephila pilipes</name>
    <name type="common">Giant wood spider</name>
    <name type="synonym">Nephila maculata</name>
    <dbReference type="NCBI Taxonomy" id="299642"/>
    <lineage>
        <taxon>Eukaryota</taxon>
        <taxon>Metazoa</taxon>
        <taxon>Ecdysozoa</taxon>
        <taxon>Arthropoda</taxon>
        <taxon>Chelicerata</taxon>
        <taxon>Arachnida</taxon>
        <taxon>Araneae</taxon>
        <taxon>Araneomorphae</taxon>
        <taxon>Entelegynae</taxon>
        <taxon>Araneoidea</taxon>
        <taxon>Nephilidae</taxon>
        <taxon>Nephila</taxon>
    </lineage>
</organism>
<dbReference type="InterPro" id="IPR039781">
    <property type="entry name" value="Rad21/Rec8-like"/>
</dbReference>
<comment type="caution">
    <text evidence="4">The sequence shown here is derived from an EMBL/GenBank/DDBJ whole genome shotgun (WGS) entry which is preliminary data.</text>
</comment>
<feature type="domain" description="Rad21/Rec8-like protein N-terminal" evidence="3">
    <location>
        <begin position="33"/>
        <end position="142"/>
    </location>
</feature>
<dbReference type="AlphaFoldDB" id="A0A8X6QDZ7"/>
<dbReference type="OrthoDB" id="6432906at2759"/>
<keyword evidence="5" id="KW-1185">Reference proteome</keyword>
<reference evidence="4" key="1">
    <citation type="submission" date="2020-08" db="EMBL/GenBank/DDBJ databases">
        <title>Multicomponent nature underlies the extraordinary mechanical properties of spider dragline silk.</title>
        <authorList>
            <person name="Kono N."/>
            <person name="Nakamura H."/>
            <person name="Mori M."/>
            <person name="Yoshida Y."/>
            <person name="Ohtoshi R."/>
            <person name="Malay A.D."/>
            <person name="Moran D.A.P."/>
            <person name="Tomita M."/>
            <person name="Numata K."/>
            <person name="Arakawa K."/>
        </authorList>
    </citation>
    <scope>NUCLEOTIDE SEQUENCE</scope>
</reference>
<evidence type="ECO:0000313" key="4">
    <source>
        <dbReference type="EMBL" id="GFU09357.1"/>
    </source>
</evidence>
<dbReference type="EMBL" id="BMAW01124737">
    <property type="protein sequence ID" value="GFU09357.1"/>
    <property type="molecule type" value="Genomic_DNA"/>
</dbReference>
<evidence type="ECO:0000256" key="2">
    <source>
        <dbReference type="ARBA" id="ARBA00023242"/>
    </source>
</evidence>
<dbReference type="GO" id="GO:0003682">
    <property type="term" value="F:chromatin binding"/>
    <property type="evidence" value="ECO:0007669"/>
    <property type="project" value="TreeGrafter"/>
</dbReference>
<name>A0A8X6QDZ7_NEPPI</name>
<dbReference type="Pfam" id="PF04825">
    <property type="entry name" value="Rad21_Rec8_N"/>
    <property type="match status" value="1"/>
</dbReference>
<dbReference type="PANTHER" id="PTHR12585:SF27">
    <property type="entry name" value="MEIOTIC RECOMBINATION PROTEIN REC8 HOMOLOG"/>
    <property type="match status" value="1"/>
</dbReference>
<accession>A0A8X6QDZ7</accession>
<comment type="subcellular location">
    <subcellularLocation>
        <location evidence="1">Nucleus</location>
    </subcellularLocation>
</comment>
<evidence type="ECO:0000256" key="1">
    <source>
        <dbReference type="ARBA" id="ARBA00004123"/>
    </source>
</evidence>